<feature type="compositionally biased region" description="Gly residues" evidence="1">
    <location>
        <begin position="110"/>
        <end position="121"/>
    </location>
</feature>
<dbReference type="InterPro" id="IPR019007">
    <property type="entry name" value="Wbp11/ELF5/Saf1_N"/>
</dbReference>
<feature type="region of interest" description="Disordered" evidence="1">
    <location>
        <begin position="292"/>
        <end position="321"/>
    </location>
</feature>
<keyword evidence="4" id="KW-1185">Reference proteome</keyword>
<proteinExistence type="predicted"/>
<reference evidence="3 4" key="1">
    <citation type="journal article" date="2024" name="Commun. Biol.">
        <title>Comparative genomic analysis of thermophilic fungi reveals convergent evolutionary adaptations and gene losses.</title>
        <authorList>
            <person name="Steindorff A.S."/>
            <person name="Aguilar-Pontes M.V."/>
            <person name="Robinson A.J."/>
            <person name="Andreopoulos B."/>
            <person name="LaButti K."/>
            <person name="Kuo A."/>
            <person name="Mondo S."/>
            <person name="Riley R."/>
            <person name="Otillar R."/>
            <person name="Haridas S."/>
            <person name="Lipzen A."/>
            <person name="Grimwood J."/>
            <person name="Schmutz J."/>
            <person name="Clum A."/>
            <person name="Reid I.D."/>
            <person name="Moisan M.C."/>
            <person name="Butler G."/>
            <person name="Nguyen T.T.M."/>
            <person name="Dewar K."/>
            <person name="Conant G."/>
            <person name="Drula E."/>
            <person name="Henrissat B."/>
            <person name="Hansel C."/>
            <person name="Singer S."/>
            <person name="Hutchinson M.I."/>
            <person name="de Vries R.P."/>
            <person name="Natvig D.O."/>
            <person name="Powell A.J."/>
            <person name="Tsang A."/>
            <person name="Grigoriev I.V."/>
        </authorList>
    </citation>
    <scope>NUCLEOTIDE SEQUENCE [LARGE SCALE GENOMIC DNA]</scope>
    <source>
        <strain evidence="3 4">CBS 494.80</strain>
    </source>
</reference>
<dbReference type="Pfam" id="PF09429">
    <property type="entry name" value="Wbp11"/>
    <property type="match status" value="1"/>
</dbReference>
<organism evidence="3 4">
    <name type="scientific">Oculimacula yallundae</name>
    <dbReference type="NCBI Taxonomy" id="86028"/>
    <lineage>
        <taxon>Eukaryota</taxon>
        <taxon>Fungi</taxon>
        <taxon>Dikarya</taxon>
        <taxon>Ascomycota</taxon>
        <taxon>Pezizomycotina</taxon>
        <taxon>Leotiomycetes</taxon>
        <taxon>Helotiales</taxon>
        <taxon>Ploettnerulaceae</taxon>
        <taxon>Oculimacula</taxon>
    </lineage>
</organism>
<feature type="domain" description="Wbp11/ELF5/Saf1 N-terminal" evidence="2">
    <location>
        <begin position="4"/>
        <end position="81"/>
    </location>
</feature>
<evidence type="ECO:0000259" key="2">
    <source>
        <dbReference type="Pfam" id="PF09429"/>
    </source>
</evidence>
<comment type="caution">
    <text evidence="3">The sequence shown here is derived from an EMBL/GenBank/DDBJ whole genome shotgun (WGS) entry which is preliminary data.</text>
</comment>
<dbReference type="EMBL" id="JAZHXI010000008">
    <property type="protein sequence ID" value="KAL2069092.1"/>
    <property type="molecule type" value="Genomic_DNA"/>
</dbReference>
<evidence type="ECO:0000256" key="1">
    <source>
        <dbReference type="SAM" id="MobiDB-lite"/>
    </source>
</evidence>
<feature type="compositionally biased region" description="Gly residues" evidence="1">
    <location>
        <begin position="182"/>
        <end position="197"/>
    </location>
</feature>
<feature type="compositionally biased region" description="Basic and acidic residues" evidence="1">
    <location>
        <begin position="14"/>
        <end position="54"/>
    </location>
</feature>
<feature type="compositionally biased region" description="Basic and acidic residues" evidence="1">
    <location>
        <begin position="95"/>
        <end position="109"/>
    </location>
</feature>
<feature type="region of interest" description="Disordered" evidence="1">
    <location>
        <begin position="1"/>
        <end position="69"/>
    </location>
</feature>
<evidence type="ECO:0000313" key="3">
    <source>
        <dbReference type="EMBL" id="KAL2069092.1"/>
    </source>
</evidence>
<gene>
    <name evidence="3" type="ORF">VTL71DRAFT_15430</name>
</gene>
<protein>
    <recommendedName>
        <fullName evidence="2">Wbp11/ELF5/Saf1 N-terminal domain-containing protein</fullName>
    </recommendedName>
</protein>
<accession>A0ABR4CHW1</accession>
<sequence length="321" mass="34246">MPKEKSVNPAQAQRKAEKAKAIKKGKAEAQSRRNEKLAKRNPAHLEKELAELKSLETAGTLTSHEKSVLEGLERDLKAVKKAREALGDAAPKFGAGERRDRGERGERGGMRGGRGGRGGAVLGKRRRDDGDSSEESDVPEDVKSIPMPRDTPPPVPKEVLDKWYQKRRERIAAQYPGSNAARGGGAGSGGRGGGGTGTNANNTPLGANERRVGNMDGGPEAGQERQRVVEEAKTVYEAKPALRDLRKEAMSFVPAAVRAKLDKAKGVGGLVEPEEADILERAGYMGKKAMAEEDGSGMNGAYASQKGARNVAMEEVDDEDG</sequence>
<name>A0ABR4CHW1_9HELO</name>
<evidence type="ECO:0000313" key="4">
    <source>
        <dbReference type="Proteomes" id="UP001595075"/>
    </source>
</evidence>
<dbReference type="Proteomes" id="UP001595075">
    <property type="component" value="Unassembled WGS sequence"/>
</dbReference>
<feature type="region of interest" description="Disordered" evidence="1">
    <location>
        <begin position="83"/>
        <end position="228"/>
    </location>
</feature>